<keyword evidence="1" id="KW-0732">Signal</keyword>
<keyword evidence="2" id="KW-0812">Transmembrane</keyword>
<dbReference type="InterPro" id="IPR013517">
    <property type="entry name" value="FG-GAP"/>
</dbReference>
<gene>
    <name evidence="4" type="ORF">QM480_13245</name>
</gene>
<dbReference type="Gene3D" id="2.130.10.130">
    <property type="entry name" value="Integrin alpha, N-terminal"/>
    <property type="match status" value="3"/>
</dbReference>
<dbReference type="PANTHER" id="PTHR16026:SF0">
    <property type="entry name" value="CARTILAGE ACIDIC PROTEIN 1"/>
    <property type="match status" value="1"/>
</dbReference>
<proteinExistence type="predicted"/>
<dbReference type="Pfam" id="PF13517">
    <property type="entry name" value="FG-GAP_3"/>
    <property type="match status" value="3"/>
</dbReference>
<protein>
    <submittedName>
        <fullName evidence="4">VCBS repeat-containing protein</fullName>
    </submittedName>
</protein>
<comment type="caution">
    <text evidence="4">The sequence shown here is derived from an EMBL/GenBank/DDBJ whole genome shotgun (WGS) entry which is preliminary data.</text>
</comment>
<reference evidence="4 5" key="1">
    <citation type="submission" date="2023-05" db="EMBL/GenBank/DDBJ databases">
        <title>Novel species of genus Flectobacillus isolated from stream in China.</title>
        <authorList>
            <person name="Lu H."/>
        </authorList>
    </citation>
    <scope>NUCLEOTIDE SEQUENCE [LARGE SCALE GENOMIC DNA]</scope>
    <source>
        <strain evidence="4 5">DC10W</strain>
    </source>
</reference>
<dbReference type="PANTHER" id="PTHR16026">
    <property type="entry name" value="CARTILAGE ACIDIC PROTEIN 1"/>
    <property type="match status" value="1"/>
</dbReference>
<keyword evidence="2" id="KW-0472">Membrane</keyword>
<dbReference type="EMBL" id="JASHID010000008">
    <property type="protein sequence ID" value="MDI9865299.1"/>
    <property type="molecule type" value="Genomic_DNA"/>
</dbReference>
<dbReference type="Pfam" id="PF07593">
    <property type="entry name" value="UnbV_ASPIC"/>
    <property type="match status" value="1"/>
</dbReference>
<dbReference type="SUPFAM" id="SSF69318">
    <property type="entry name" value="Integrin alpha N-terminal domain"/>
    <property type="match status" value="3"/>
</dbReference>
<evidence type="ECO:0000313" key="4">
    <source>
        <dbReference type="EMBL" id="MDI9865299.1"/>
    </source>
</evidence>
<dbReference type="InterPro" id="IPR028994">
    <property type="entry name" value="Integrin_alpha_N"/>
</dbReference>
<accession>A0ABT6YPE2</accession>
<evidence type="ECO:0000256" key="1">
    <source>
        <dbReference type="ARBA" id="ARBA00022729"/>
    </source>
</evidence>
<evidence type="ECO:0000256" key="2">
    <source>
        <dbReference type="SAM" id="Phobius"/>
    </source>
</evidence>
<feature type="domain" description="ASPIC/UnbV" evidence="3">
    <location>
        <begin position="548"/>
        <end position="615"/>
    </location>
</feature>
<keyword evidence="5" id="KW-1185">Reference proteome</keyword>
<organism evidence="4 5">
    <name type="scientific">Flectobacillus longus</name>
    <dbReference type="NCBI Taxonomy" id="2984207"/>
    <lineage>
        <taxon>Bacteria</taxon>
        <taxon>Pseudomonadati</taxon>
        <taxon>Bacteroidota</taxon>
        <taxon>Cytophagia</taxon>
        <taxon>Cytophagales</taxon>
        <taxon>Flectobacillaceae</taxon>
        <taxon>Flectobacillus</taxon>
    </lineage>
</organism>
<evidence type="ECO:0000313" key="5">
    <source>
        <dbReference type="Proteomes" id="UP001236569"/>
    </source>
</evidence>
<dbReference type="InterPro" id="IPR011519">
    <property type="entry name" value="UnbV_ASPIC"/>
</dbReference>
<evidence type="ECO:0000259" key="3">
    <source>
        <dbReference type="Pfam" id="PF07593"/>
    </source>
</evidence>
<feature type="transmembrane region" description="Helical" evidence="2">
    <location>
        <begin position="12"/>
        <end position="33"/>
    </location>
</feature>
<dbReference type="Proteomes" id="UP001236569">
    <property type="component" value="Unassembled WGS sequence"/>
</dbReference>
<keyword evidence="2" id="KW-1133">Transmembrane helix</keyword>
<dbReference type="RefSeq" id="WP_283370318.1">
    <property type="nucleotide sequence ID" value="NZ_JASHID010000008.1"/>
</dbReference>
<dbReference type="InterPro" id="IPR027039">
    <property type="entry name" value="Crtac1"/>
</dbReference>
<name>A0ABT6YPE2_9BACT</name>
<sequence>MPQTSTVTAYRFLYLITLVGLGLLGLYACGSASKDGLFKKIDPKDSGIHFSNRISENDTMNILTFEYINNGGGVAMADFNNDSLVDVYFTGNHVSNQLYLNDSKTNQLHFKDITKEAKVTGEGRWSSGVAVVDINQDNLMDIYVCTTARKTASQRANLLYVNQGVDRAGIPHFKEMAQEYGLADTTHSTQAAFFDYDNDGDLDVYIAVNEMADVRFPNMYHPRVSDGSSPLTDKLYRNDWNPTLKHAVFTDVSQKEGILFEGFGLGINITDINQDGWKDVYITNDYLTNDLLYINQHENGKHIGFKDEAALYFKHTSHSAMGNDVTDINNDGLVDILALDMMPEDNYRKKMMTLGNNYQAYQNNEKFGYVFQYPRNTLQLNRGINPYTHRPVFSEVGLLTGLAESDWSWTPLVTDFDNDGLRDVIITNGFPQDITDQDFMVYRAEVGAYVAPVQLLDLIPSVKVKNKAYRNKGNLQFEEVTESWGITEPSFSNGAAYADLDNDGDLDYIINNINDSASVFCNNVRQQLPEKSNYLRLKFVGNASNKNGLGATVKAIYGKGEQQFYENTPYRGYLSSVETGAHFGLGSHKKIDQLIVTWSSGLVQTIMNVPANQQLVVYESQAKPATKSEPYTGFLFTKNQEKIGKDFVHEEEDFIDFNVQKLIPHKLSQLGPCIAVGDVNQDGLEDFYMGGSFRRKGVFGLQRPDGSFEKKDLLPEKAIDKNWEEMGALLFDLENDGDLDLYVVSGSNELPVGDNGYQDHIYINQGKGKFVLGNGILPSFLKSGSCVKACDFDHDGDLDLFIGGRVEPNKYPKATNSYILRNEAPLLKFSDVTTTMAPALKDIGLVCDALWTDYDNDGWEDLLLAGEWMSPTFLKNNKGRLQNPSNTELANYKGFWNSIVSGDFDNDGDMDYVLGNQGENTLYRASDDMPVRLYHGDFNTDGSYDAIPTVYLKDTLGKRQEFPFNTRDDMVKQMIQTRKRFDKYHKYAKATIHEVLTPSELSTATILTANWTKTSYIENLGNGSFKLKALPTVAQFSSVNAMLVSDWNADGNLDLLLSGNDYGNEISIGRLDAGMGEVLLGDGKGNFSTLPLAKTGLCLDGDTKALVMIPTAKAQIGLLSSQNRGALREVLLSQKPTKIIPLQAKDQSAIVWLKNGKKRKEEFYYGNTYLSQSARNLYLNSSVKQVQITNFNQQKRVY</sequence>